<accession>A0A1Y1LUY6</accession>
<protein>
    <recommendedName>
        <fullName evidence="2">SAM domain-containing protein</fullName>
    </recommendedName>
</protein>
<dbReference type="EMBL" id="GEZM01049818">
    <property type="protein sequence ID" value="JAV75825.1"/>
    <property type="molecule type" value="Transcribed_RNA"/>
</dbReference>
<organism evidence="1">
    <name type="scientific">Photinus pyralis</name>
    <name type="common">Common eastern firefly</name>
    <name type="synonym">Lampyris pyralis</name>
    <dbReference type="NCBI Taxonomy" id="7054"/>
    <lineage>
        <taxon>Eukaryota</taxon>
        <taxon>Metazoa</taxon>
        <taxon>Ecdysozoa</taxon>
        <taxon>Arthropoda</taxon>
        <taxon>Hexapoda</taxon>
        <taxon>Insecta</taxon>
        <taxon>Pterygota</taxon>
        <taxon>Neoptera</taxon>
        <taxon>Endopterygota</taxon>
        <taxon>Coleoptera</taxon>
        <taxon>Polyphaga</taxon>
        <taxon>Elateriformia</taxon>
        <taxon>Elateroidea</taxon>
        <taxon>Lampyridae</taxon>
        <taxon>Lampyrinae</taxon>
        <taxon>Photinus</taxon>
    </lineage>
</organism>
<reference evidence="1" key="1">
    <citation type="journal article" date="2016" name="Sci. Rep.">
        <title>Molecular characterization of firefly nuptial gifts: a multi-omics approach sheds light on postcopulatory sexual selection.</title>
        <authorList>
            <person name="Al-Wathiqui N."/>
            <person name="Fallon T.R."/>
            <person name="South A."/>
            <person name="Weng J.K."/>
            <person name="Lewis S.M."/>
        </authorList>
    </citation>
    <scope>NUCLEOTIDE SEQUENCE</scope>
</reference>
<proteinExistence type="predicted"/>
<evidence type="ECO:0008006" key="2">
    <source>
        <dbReference type="Google" id="ProtNLM"/>
    </source>
</evidence>
<dbReference type="EMBL" id="GEZM01049813">
    <property type="protein sequence ID" value="JAV75834.1"/>
    <property type="molecule type" value="Transcribed_RNA"/>
</dbReference>
<sequence length="112" mass="12822">MYADVESLLEDWGLPQLIETFKNNDIDLSNFFLLEESLIKELIPSIGIRAKFLSLFKRAKELENSSIVVHEVVQAVDDETSNLIQANMEFESNSENRVKCIMHAVSLIESEF</sequence>
<name>A0A1Y1LUY6_PHOPY</name>
<dbReference type="InterPro" id="IPR013761">
    <property type="entry name" value="SAM/pointed_sf"/>
</dbReference>
<dbReference type="CDD" id="cd09487">
    <property type="entry name" value="SAM_superfamily"/>
    <property type="match status" value="1"/>
</dbReference>
<dbReference type="SUPFAM" id="SSF47769">
    <property type="entry name" value="SAM/Pointed domain"/>
    <property type="match status" value="1"/>
</dbReference>
<evidence type="ECO:0000313" key="1">
    <source>
        <dbReference type="EMBL" id="JAV75825.1"/>
    </source>
</evidence>
<dbReference type="Gene3D" id="1.10.150.50">
    <property type="entry name" value="Transcription Factor, Ets-1"/>
    <property type="match status" value="1"/>
</dbReference>
<dbReference type="AlphaFoldDB" id="A0A1Y1LUY6"/>